<proteinExistence type="inferred from homology"/>
<dbReference type="AlphaFoldDB" id="A0A561SK47"/>
<evidence type="ECO:0000256" key="1">
    <source>
        <dbReference type="ARBA" id="ARBA00001933"/>
    </source>
</evidence>
<dbReference type="PIRSF" id="PIRSF000521">
    <property type="entry name" value="Transaminase_4ab_Lys_Orn"/>
    <property type="match status" value="1"/>
</dbReference>
<dbReference type="OrthoDB" id="9801052at2"/>
<comment type="similarity">
    <text evidence="5">Belongs to the class-III pyridoxal-phosphate-dependent aminotransferase family.</text>
</comment>
<dbReference type="RefSeq" id="WP_147254470.1">
    <property type="nucleotide sequence ID" value="NZ_VIWU01000001.1"/>
</dbReference>
<dbReference type="FunFam" id="3.40.640.10:FF:000004">
    <property type="entry name" value="Acetylornithine aminotransferase"/>
    <property type="match status" value="1"/>
</dbReference>
<evidence type="ECO:0000256" key="2">
    <source>
        <dbReference type="ARBA" id="ARBA00022576"/>
    </source>
</evidence>
<dbReference type="EMBL" id="VIWU01000001">
    <property type="protein sequence ID" value="TWF75231.1"/>
    <property type="molecule type" value="Genomic_DNA"/>
</dbReference>
<dbReference type="SUPFAM" id="SSF53383">
    <property type="entry name" value="PLP-dependent transferases"/>
    <property type="match status" value="1"/>
</dbReference>
<evidence type="ECO:0000256" key="4">
    <source>
        <dbReference type="ARBA" id="ARBA00022898"/>
    </source>
</evidence>
<sequence length="428" mass="46444">MEVDDLVRFGSKAELLERAAEYWNPDKTAFWVGSGIDLVIDRREGYLFWDMDGRRLIDVHLNGGTYNLGHRNPEVMAAVTAAMGRFDIGNHHFPSLARTALAEALVRSAPATLTKVAYASGGGEAVDIALKSARHATGRRGIVSVVKAYHGHTGLAVATGDERFSRLFLADRPEEFRQVPFNDLEAMERALRPGDVAAVVMETIPATYGFPLPEPGYLAQVKALCERYDALYIADEVQTGLMRTGELWGITKHGVEPDILVTGKGLSGGVYPIAAVLLSERAGAWLHQDGFGHMSTFGGAELGCIAALATLEITLRPEVRSTVHYIADAVGAGLRAIRDDHPDWFTGIRQDGVVLGLEFGHPEGAKHVMRELYEVGVWAIFSSLDPRVLQFKPGILLTPDLVEELLDRVAVGVSRAARRATPVAQGTA</sequence>
<dbReference type="PROSITE" id="PS00600">
    <property type="entry name" value="AA_TRANSFER_CLASS_3"/>
    <property type="match status" value="1"/>
</dbReference>
<comment type="caution">
    <text evidence="6">The sequence shown here is derived from an EMBL/GenBank/DDBJ whole genome shotgun (WGS) entry which is preliminary data.</text>
</comment>
<dbReference type="InterPro" id="IPR005814">
    <property type="entry name" value="Aminotrans_3"/>
</dbReference>
<dbReference type="Pfam" id="PF00202">
    <property type="entry name" value="Aminotran_3"/>
    <property type="match status" value="1"/>
</dbReference>
<evidence type="ECO:0000256" key="3">
    <source>
        <dbReference type="ARBA" id="ARBA00022679"/>
    </source>
</evidence>
<keyword evidence="4 5" id="KW-0663">Pyridoxal phosphate</keyword>
<dbReference type="GO" id="GO:0008483">
    <property type="term" value="F:transaminase activity"/>
    <property type="evidence" value="ECO:0007669"/>
    <property type="project" value="UniProtKB-KW"/>
</dbReference>
<accession>A0A561SK47</accession>
<dbReference type="Proteomes" id="UP000321261">
    <property type="component" value="Unassembled WGS sequence"/>
</dbReference>
<dbReference type="InterPro" id="IPR049704">
    <property type="entry name" value="Aminotrans_3_PPA_site"/>
</dbReference>
<keyword evidence="7" id="KW-1185">Reference proteome</keyword>
<name>A0A561SK47_9PSEU</name>
<evidence type="ECO:0000313" key="6">
    <source>
        <dbReference type="EMBL" id="TWF75231.1"/>
    </source>
</evidence>
<dbReference type="InterPro" id="IPR015422">
    <property type="entry name" value="PyrdxlP-dep_Trfase_small"/>
</dbReference>
<dbReference type="PANTHER" id="PTHR11986">
    <property type="entry name" value="AMINOTRANSFERASE CLASS III"/>
    <property type="match status" value="1"/>
</dbReference>
<evidence type="ECO:0000313" key="7">
    <source>
        <dbReference type="Proteomes" id="UP000321261"/>
    </source>
</evidence>
<dbReference type="GO" id="GO:0042802">
    <property type="term" value="F:identical protein binding"/>
    <property type="evidence" value="ECO:0007669"/>
    <property type="project" value="TreeGrafter"/>
</dbReference>
<organism evidence="6 7">
    <name type="scientific">Pseudonocardia hierapolitana</name>
    <dbReference type="NCBI Taxonomy" id="1128676"/>
    <lineage>
        <taxon>Bacteria</taxon>
        <taxon>Bacillati</taxon>
        <taxon>Actinomycetota</taxon>
        <taxon>Actinomycetes</taxon>
        <taxon>Pseudonocardiales</taxon>
        <taxon>Pseudonocardiaceae</taxon>
        <taxon>Pseudonocardia</taxon>
    </lineage>
</organism>
<dbReference type="InterPro" id="IPR015424">
    <property type="entry name" value="PyrdxlP-dep_Trfase"/>
</dbReference>
<keyword evidence="3 6" id="KW-0808">Transferase</keyword>
<keyword evidence="2 6" id="KW-0032">Aminotransferase</keyword>
<dbReference type="Gene3D" id="3.90.1150.10">
    <property type="entry name" value="Aspartate Aminotransferase, domain 1"/>
    <property type="match status" value="1"/>
</dbReference>
<evidence type="ECO:0000256" key="5">
    <source>
        <dbReference type="RuleBase" id="RU003560"/>
    </source>
</evidence>
<protein>
    <submittedName>
        <fullName evidence="6">Acetylornithine/succinyldiaminopimelate/putresci ne aminotransferase</fullName>
    </submittedName>
</protein>
<reference evidence="6 7" key="1">
    <citation type="submission" date="2019-06" db="EMBL/GenBank/DDBJ databases">
        <title>Sequencing the genomes of 1000 actinobacteria strains.</title>
        <authorList>
            <person name="Klenk H.-P."/>
        </authorList>
    </citation>
    <scope>NUCLEOTIDE SEQUENCE [LARGE SCALE GENOMIC DNA]</scope>
    <source>
        <strain evidence="6 7">DSM 45671</strain>
    </source>
</reference>
<dbReference type="Gene3D" id="3.40.640.10">
    <property type="entry name" value="Type I PLP-dependent aspartate aminotransferase-like (Major domain)"/>
    <property type="match status" value="1"/>
</dbReference>
<gene>
    <name evidence="6" type="ORF">FHX44_111115</name>
</gene>
<comment type="cofactor">
    <cofactor evidence="1">
        <name>pyridoxal 5'-phosphate</name>
        <dbReference type="ChEBI" id="CHEBI:597326"/>
    </cofactor>
</comment>
<dbReference type="InterPro" id="IPR015421">
    <property type="entry name" value="PyrdxlP-dep_Trfase_major"/>
</dbReference>
<dbReference type="GO" id="GO:0030170">
    <property type="term" value="F:pyridoxal phosphate binding"/>
    <property type="evidence" value="ECO:0007669"/>
    <property type="project" value="InterPro"/>
</dbReference>
<dbReference type="PANTHER" id="PTHR11986:SF79">
    <property type="entry name" value="ACETYLORNITHINE AMINOTRANSFERASE, MITOCHONDRIAL"/>
    <property type="match status" value="1"/>
</dbReference>
<dbReference type="CDD" id="cd00610">
    <property type="entry name" value="OAT_like"/>
    <property type="match status" value="1"/>
</dbReference>
<dbReference type="InterPro" id="IPR050103">
    <property type="entry name" value="Class-III_PLP-dep_AT"/>
</dbReference>